<dbReference type="AlphaFoldDB" id="W1IYS7"/>
<evidence type="ECO:0000313" key="2">
    <source>
        <dbReference type="Proteomes" id="UP000019202"/>
    </source>
</evidence>
<dbReference type="STRING" id="1427518.XSR1_340004"/>
<sequence>MSHALYGSHRAIVVATEHPAGLMKAQVKLLTLWDSVPDAVLPWAEYRLPIGGHLPPQ</sequence>
<evidence type="ECO:0000313" key="1">
    <source>
        <dbReference type="EMBL" id="CDL83604.1"/>
    </source>
</evidence>
<name>W1IYS7_9GAMM</name>
<reference evidence="1" key="1">
    <citation type="submission" date="2013-11" db="EMBL/GenBank/DDBJ databases">
        <title>Draft genome sequence and annotation of the entomopathogenic bacteria, Xenorhabdus cabanillasi strain JM26 and Xenorhabdus szentirmai strain DSM 16338.</title>
        <authorList>
            <person name="Gualtieri M."/>
            <person name="Ogier J.C."/>
            <person name="Pages S."/>
            <person name="Givaudan A."/>
            <person name="Gaudriault S."/>
        </authorList>
    </citation>
    <scope>NUCLEOTIDE SEQUENCE [LARGE SCALE GENOMIC DNA]</scope>
    <source>
        <strain evidence="1">DSM 16338</strain>
    </source>
</reference>
<keyword evidence="2" id="KW-1185">Reference proteome</keyword>
<organism evidence="1 2">
    <name type="scientific">Xenorhabdus szentirmaii DSM 16338</name>
    <dbReference type="NCBI Taxonomy" id="1427518"/>
    <lineage>
        <taxon>Bacteria</taxon>
        <taxon>Pseudomonadati</taxon>
        <taxon>Pseudomonadota</taxon>
        <taxon>Gammaproteobacteria</taxon>
        <taxon>Enterobacterales</taxon>
        <taxon>Morganellaceae</taxon>
        <taxon>Xenorhabdus</taxon>
    </lineage>
</organism>
<dbReference type="Proteomes" id="UP000019202">
    <property type="component" value="Unassembled WGS sequence"/>
</dbReference>
<accession>W1IYS7</accession>
<protein>
    <submittedName>
        <fullName evidence="1">Baseplate protein</fullName>
    </submittedName>
</protein>
<gene>
    <name evidence="1" type="ORF">XSR1_340004</name>
</gene>
<dbReference type="RefSeq" id="WP_244431803.1">
    <property type="nucleotide sequence ID" value="NZ_CAWLWS010000093.1"/>
</dbReference>
<dbReference type="EMBL" id="CBXF010000093">
    <property type="protein sequence ID" value="CDL83604.1"/>
    <property type="molecule type" value="Genomic_DNA"/>
</dbReference>
<proteinExistence type="predicted"/>
<comment type="caution">
    <text evidence="1">The sequence shown here is derived from an EMBL/GenBank/DDBJ whole genome shotgun (WGS) entry which is preliminary data.</text>
</comment>